<organism evidence="1">
    <name type="scientific">Arundo donax</name>
    <name type="common">Giant reed</name>
    <name type="synonym">Donax arundinaceus</name>
    <dbReference type="NCBI Taxonomy" id="35708"/>
    <lineage>
        <taxon>Eukaryota</taxon>
        <taxon>Viridiplantae</taxon>
        <taxon>Streptophyta</taxon>
        <taxon>Embryophyta</taxon>
        <taxon>Tracheophyta</taxon>
        <taxon>Spermatophyta</taxon>
        <taxon>Magnoliopsida</taxon>
        <taxon>Liliopsida</taxon>
        <taxon>Poales</taxon>
        <taxon>Poaceae</taxon>
        <taxon>PACMAD clade</taxon>
        <taxon>Arundinoideae</taxon>
        <taxon>Arundineae</taxon>
        <taxon>Arundo</taxon>
    </lineage>
</organism>
<dbReference type="AlphaFoldDB" id="A0A0A9BYN2"/>
<name>A0A0A9BYN2_ARUDO</name>
<evidence type="ECO:0000313" key="1">
    <source>
        <dbReference type="EMBL" id="JAD67333.1"/>
    </source>
</evidence>
<accession>A0A0A9BYN2</accession>
<sequence length="30" mass="3566">MIHYLVNYPYLQYQLATLGLSYLHSDFSNT</sequence>
<proteinExistence type="predicted"/>
<reference evidence="1" key="1">
    <citation type="submission" date="2014-09" db="EMBL/GenBank/DDBJ databases">
        <authorList>
            <person name="Magalhaes I.L.F."/>
            <person name="Oliveira U."/>
            <person name="Santos F.R."/>
            <person name="Vidigal T.H.D.A."/>
            <person name="Brescovit A.D."/>
            <person name="Santos A.J."/>
        </authorList>
    </citation>
    <scope>NUCLEOTIDE SEQUENCE</scope>
    <source>
        <tissue evidence="1">Shoot tissue taken approximately 20 cm above the soil surface</tissue>
    </source>
</reference>
<dbReference type="EMBL" id="GBRH01230562">
    <property type="protein sequence ID" value="JAD67333.1"/>
    <property type="molecule type" value="Transcribed_RNA"/>
</dbReference>
<protein>
    <submittedName>
        <fullName evidence="1">Uncharacterized protein</fullName>
    </submittedName>
</protein>
<reference evidence="1" key="2">
    <citation type="journal article" date="2015" name="Data Brief">
        <title>Shoot transcriptome of the giant reed, Arundo donax.</title>
        <authorList>
            <person name="Barrero R.A."/>
            <person name="Guerrero F.D."/>
            <person name="Moolhuijzen P."/>
            <person name="Goolsby J.A."/>
            <person name="Tidwell J."/>
            <person name="Bellgard S.E."/>
            <person name="Bellgard M.I."/>
        </authorList>
    </citation>
    <scope>NUCLEOTIDE SEQUENCE</scope>
    <source>
        <tissue evidence="1">Shoot tissue taken approximately 20 cm above the soil surface</tissue>
    </source>
</reference>